<dbReference type="SUPFAM" id="SSF48371">
    <property type="entry name" value="ARM repeat"/>
    <property type="match status" value="1"/>
</dbReference>
<dbReference type="PANTHER" id="PTHR14222">
    <property type="entry name" value="CONDENSIN"/>
    <property type="match status" value="1"/>
</dbReference>
<keyword evidence="2" id="KW-0132">Cell division</keyword>
<dbReference type="Pfam" id="PF12717">
    <property type="entry name" value="Cnd1"/>
    <property type="match status" value="1"/>
</dbReference>
<proteinExistence type="predicted"/>
<keyword evidence="3" id="KW-0498">Mitosis</keyword>
<dbReference type="OrthoDB" id="342158at2759"/>
<feature type="compositionally biased region" description="Basic residues" evidence="7">
    <location>
        <begin position="519"/>
        <end position="529"/>
    </location>
</feature>
<name>A0A9D5HXU2_9CRYT</name>
<keyword evidence="5" id="KW-0539">Nucleus</keyword>
<reference evidence="9" key="1">
    <citation type="submission" date="2022-10" db="EMBL/GenBank/DDBJ databases">
        <title>Adaptive evolution leads to modifications in subtelomeric GC content in a zoonotic Cryptosporidium species.</title>
        <authorList>
            <person name="Li J."/>
            <person name="Feng Y."/>
            <person name="Xiao L."/>
        </authorList>
    </citation>
    <scope>NUCLEOTIDE SEQUENCE</scope>
    <source>
        <strain evidence="9">33844</strain>
    </source>
</reference>
<sequence>MNKRHTQRVELGGSLDKGIKNVELSSNLSARRLAGGNVSASRRILGSARRGSIPKLGHFSLQEFDLESDEFDIWGYYSRIEKGLVDFDSEMDDIVVDNSRLDSYVKLFNLLYSSLISGSGGYLNEMSNLWANLLKGLEDISEMDKSVFDNLVRSFIGRVFINISSFCGPKSYYSAMIYLLISVLPNRPQIITSIRPFIIRKIIGMINETQLKRQLSQKKEQRSKKTASKSRKKANKFSDSDLEEEKENEGFGIDDVRISSQRVENAESSKFGLSNGGSYFEPEDGEDLILQLKLLNCIVFFCRHFDASNNTSQTGLEGLNELIEGMSNLLIYCEDFPKNSHLNGEMSNLSMIISRMNDYSINNSPEITSLLLGSLEYNISRIITVGFILLFVNIGESRYIRINSSGGEVIKRFRTVKLENRHFEIVVYSSIILLRKMIQLTLMGSEAPSTSNGWSSNTGSKIQAQNLLIQRVFNIIKELTILFPELSHPNILFIINKIVEIQYGERSDPVKKSQIRSSKTVRSRKKNKRSHNDDSEMDEEEEEDGEDGDNGEKWMRDEERQQSEGVDSDKEIEEIEGVEILERLKRRISSMKAREFYYIDNVVMRSFSSDSDYSGNEIFLNDPILGYILSVYLLLSEKSEARQNVLDQLHNGLIPALVEASESRNSTKMLLFDILKQTLFDSKSQAGVVVGGVKEVNSFISFLSNYNIEYSIATVREGHSTRSTPKMTAFPFKFPQLLYRRIVSILPIMFHSSKPNYRIIAIDIAGSILQLRSSVELLAVFVHGISDKLEKDVTNASKGAKSSMMDGQRYFFDQMISIIFEEGSYLGSFEHNLSPRGQKELDWRGSETALTNSSRRNSSARQSIEWSGITMDNQSVNSSSILNFAQSEMAIQLYNLVIFLLERSRDVSPNIRIKSINALSVIVSSACEIYEELSGETFNSVVKGLSLLIGDFENNNSNNALVNEVSVHSSGSGESLLPLIRIILECINDEKAICRKGSLILWDSLFQYLRLRDIKIQNLKKYLVMLFKSTLMDSSVLVRRHSLQSLHALYIYSPELKWVSNLWVNYGLPTIMESESFLVDKTTELCQSILMEQMRKLSEFISDFDSRKHHINEYIHEMKKEYLFSWVSLRSQRENQVQIINLYRICIRNVLRKYQLVLQPLIQFLNIFIDFFAQLLHYNELGKQERGDKKGQIDFPDLPFVIMEEVYIYLSQNGLIQVQRDNILVITQRIYDILTKYIICEGGCDYILSLMASENNLLTISNSLLEIFKFLLTTYFNSTRLDNLKISPELTRLMSLYEKIIFAKPEFYSRLTRALITYQFSSQNSNKVTERSQLLRMIVSSSSLSTIVYILYLWDELNANDSRAKNSKDVALKEVVDSVFQSSGTSLEDVRAEFGGCVVPKARTDIRCIEAIFLSSLVLLLKQLQGERSSETLNIRILGELFLLNYTITSMNSSSNSKGVGKILIIDSIESQNIEFLVPFLEELYRRLKAILLEKGQTETSMDLESALSVLILALGQASYSTSTIAKRVIQQYLIPELQDLSSPLSIRNNILIVLHDLYILHTALVDPNLISMFNIIVRDRKRQQDHEKDSSSILRKQSLLIISDLIGQGYIKLRGSYLLRMLHSLVDRDVNIRNIAHGVFERILLKTNSSILVQNFVEILCYLNNWLDHPSIKSWNLREKSVLTRHFSGSPEDFDEHEKQYILRFVFNHLSDKQKHETITRIVHDFLALFIDQSSVLALPESYEYNNGKTLRDALGLLYSPDLCIYHKYSKRSYTACGAQMDGSGKSSSKLDMESCDLEQNHSSLVEAESKTATTNVLKELIQASLAIDIVPTLLSLKHLMKQSCSPFIKDLHKCIGQLLKDYRNNLSSIIQDNTLIKELEYDFKMGYI</sequence>
<comment type="subcellular location">
    <subcellularLocation>
        <location evidence="1">Nucleus</location>
    </subcellularLocation>
</comment>
<dbReference type="GO" id="GO:0000796">
    <property type="term" value="C:condensin complex"/>
    <property type="evidence" value="ECO:0007669"/>
    <property type="project" value="TreeGrafter"/>
</dbReference>
<feature type="region of interest" description="Disordered" evidence="7">
    <location>
        <begin position="214"/>
        <end position="248"/>
    </location>
</feature>
<dbReference type="PANTHER" id="PTHR14222:SF1">
    <property type="entry name" value="CONDENSIN-2 COMPLEX SUBUNIT D3"/>
    <property type="match status" value="1"/>
</dbReference>
<feature type="compositionally biased region" description="Basic and acidic residues" evidence="7">
    <location>
        <begin position="550"/>
        <end position="562"/>
    </location>
</feature>
<feature type="domain" description="Condensin complex subunit 1 C-terminal" evidence="8">
    <location>
        <begin position="1589"/>
        <end position="1725"/>
    </location>
</feature>
<evidence type="ECO:0000256" key="2">
    <source>
        <dbReference type="ARBA" id="ARBA00022618"/>
    </source>
</evidence>
<evidence type="ECO:0000256" key="6">
    <source>
        <dbReference type="ARBA" id="ARBA00023306"/>
    </source>
</evidence>
<evidence type="ECO:0000256" key="1">
    <source>
        <dbReference type="ARBA" id="ARBA00004123"/>
    </source>
</evidence>
<evidence type="ECO:0000313" key="9">
    <source>
        <dbReference type="EMBL" id="KAJ1606240.1"/>
    </source>
</evidence>
<protein>
    <submittedName>
        <fullName evidence="9">14-3-3 domain-containing protein</fullName>
    </submittedName>
</protein>
<gene>
    <name evidence="9" type="ORF">OJ253_2822</name>
</gene>
<feature type="compositionally biased region" description="Acidic residues" evidence="7">
    <location>
        <begin position="535"/>
        <end position="549"/>
    </location>
</feature>
<evidence type="ECO:0000256" key="7">
    <source>
        <dbReference type="SAM" id="MobiDB-lite"/>
    </source>
</evidence>
<dbReference type="InterPro" id="IPR032682">
    <property type="entry name" value="Cnd1_C"/>
</dbReference>
<evidence type="ECO:0000256" key="5">
    <source>
        <dbReference type="ARBA" id="ARBA00023242"/>
    </source>
</evidence>
<evidence type="ECO:0000256" key="3">
    <source>
        <dbReference type="ARBA" id="ARBA00022776"/>
    </source>
</evidence>
<keyword evidence="4" id="KW-0226">DNA condensation</keyword>
<dbReference type="InterPro" id="IPR011989">
    <property type="entry name" value="ARM-like"/>
</dbReference>
<keyword evidence="6" id="KW-0131">Cell cycle</keyword>
<evidence type="ECO:0000256" key="4">
    <source>
        <dbReference type="ARBA" id="ARBA00023067"/>
    </source>
</evidence>
<dbReference type="InterPro" id="IPR026971">
    <property type="entry name" value="CND1/NCAPD3"/>
</dbReference>
<dbReference type="GO" id="GO:0042393">
    <property type="term" value="F:histone binding"/>
    <property type="evidence" value="ECO:0007669"/>
    <property type="project" value="TreeGrafter"/>
</dbReference>
<feature type="compositionally biased region" description="Basic residues" evidence="7">
    <location>
        <begin position="221"/>
        <end position="235"/>
    </location>
</feature>
<dbReference type="GO" id="GO:0005634">
    <property type="term" value="C:nucleus"/>
    <property type="evidence" value="ECO:0007669"/>
    <property type="project" value="UniProtKB-SubCell"/>
</dbReference>
<evidence type="ECO:0000259" key="8">
    <source>
        <dbReference type="Pfam" id="PF12717"/>
    </source>
</evidence>
<dbReference type="InterPro" id="IPR016024">
    <property type="entry name" value="ARM-type_fold"/>
</dbReference>
<dbReference type="Gene3D" id="1.25.10.10">
    <property type="entry name" value="Leucine-rich Repeat Variant"/>
    <property type="match status" value="1"/>
</dbReference>
<feature type="region of interest" description="Disordered" evidence="7">
    <location>
        <begin position="509"/>
        <end position="570"/>
    </location>
</feature>
<dbReference type="GO" id="GO:0000779">
    <property type="term" value="C:condensed chromosome, centromeric region"/>
    <property type="evidence" value="ECO:0007669"/>
    <property type="project" value="TreeGrafter"/>
</dbReference>
<organism evidence="9">
    <name type="scientific">Cryptosporidium canis</name>
    <dbReference type="NCBI Taxonomy" id="195482"/>
    <lineage>
        <taxon>Eukaryota</taxon>
        <taxon>Sar</taxon>
        <taxon>Alveolata</taxon>
        <taxon>Apicomplexa</taxon>
        <taxon>Conoidasida</taxon>
        <taxon>Coccidia</taxon>
        <taxon>Eucoccidiorida</taxon>
        <taxon>Eimeriorina</taxon>
        <taxon>Cryptosporidiidae</taxon>
        <taxon>Cryptosporidium</taxon>
    </lineage>
</organism>
<dbReference type="Proteomes" id="UP001067231">
    <property type="component" value="Unassembled WGS sequence"/>
</dbReference>
<dbReference type="EMBL" id="JAPCXC010000082">
    <property type="protein sequence ID" value="KAJ1606240.1"/>
    <property type="molecule type" value="Genomic_DNA"/>
</dbReference>
<dbReference type="GO" id="GO:0010032">
    <property type="term" value="P:meiotic chromosome condensation"/>
    <property type="evidence" value="ECO:0007669"/>
    <property type="project" value="TreeGrafter"/>
</dbReference>
<comment type="caution">
    <text evidence="9">The sequence shown here is derived from an EMBL/GenBank/DDBJ whole genome shotgun (WGS) entry which is preliminary data.</text>
</comment>
<dbReference type="GO" id="GO:0007076">
    <property type="term" value="P:mitotic chromosome condensation"/>
    <property type="evidence" value="ECO:0007669"/>
    <property type="project" value="InterPro"/>
</dbReference>
<dbReference type="GO" id="GO:0051301">
    <property type="term" value="P:cell division"/>
    <property type="evidence" value="ECO:0007669"/>
    <property type="project" value="UniProtKB-KW"/>
</dbReference>
<accession>A0A9D5HXU2</accession>